<reference evidence="4" key="1">
    <citation type="submission" date="2017-02" db="UniProtKB">
        <authorList>
            <consortium name="WormBaseParasite"/>
        </authorList>
    </citation>
    <scope>IDENTIFICATION</scope>
</reference>
<feature type="compositionally biased region" description="Low complexity" evidence="1">
    <location>
        <begin position="291"/>
        <end position="305"/>
    </location>
</feature>
<feature type="compositionally biased region" description="Polar residues" evidence="1">
    <location>
        <begin position="215"/>
        <end position="227"/>
    </location>
</feature>
<feature type="compositionally biased region" description="Low complexity" evidence="1">
    <location>
        <begin position="551"/>
        <end position="564"/>
    </location>
</feature>
<feature type="region of interest" description="Disordered" evidence="1">
    <location>
        <begin position="291"/>
        <end position="764"/>
    </location>
</feature>
<dbReference type="STRING" id="27835.A0A0N4XHK1"/>
<reference evidence="2 3" key="2">
    <citation type="submission" date="2018-11" db="EMBL/GenBank/DDBJ databases">
        <authorList>
            <consortium name="Pathogen Informatics"/>
        </authorList>
    </citation>
    <scope>NUCLEOTIDE SEQUENCE [LARGE SCALE GENOMIC DNA]</scope>
</reference>
<feature type="compositionally biased region" description="Basic and acidic residues" evidence="1">
    <location>
        <begin position="311"/>
        <end position="325"/>
    </location>
</feature>
<feature type="compositionally biased region" description="Basic residues" evidence="1">
    <location>
        <begin position="831"/>
        <end position="840"/>
    </location>
</feature>
<organism evidence="4">
    <name type="scientific">Nippostrongylus brasiliensis</name>
    <name type="common">Rat hookworm</name>
    <dbReference type="NCBI Taxonomy" id="27835"/>
    <lineage>
        <taxon>Eukaryota</taxon>
        <taxon>Metazoa</taxon>
        <taxon>Ecdysozoa</taxon>
        <taxon>Nematoda</taxon>
        <taxon>Chromadorea</taxon>
        <taxon>Rhabditida</taxon>
        <taxon>Rhabditina</taxon>
        <taxon>Rhabditomorpha</taxon>
        <taxon>Strongyloidea</taxon>
        <taxon>Heligmosomidae</taxon>
        <taxon>Nippostrongylus</taxon>
    </lineage>
</organism>
<evidence type="ECO:0000313" key="2">
    <source>
        <dbReference type="EMBL" id="VDL65593.1"/>
    </source>
</evidence>
<feature type="region of interest" description="Disordered" evidence="1">
    <location>
        <begin position="141"/>
        <end position="279"/>
    </location>
</feature>
<proteinExistence type="predicted"/>
<sequence length="840" mass="91193">MDTDVANGASDPTASGTALLSRKGLFGKSGVLNQNLDQSIAVNQDSAKMEQPSVDDTEQPTAAFSVTVPEHSESERTAELTEESHKTIAANGSGDARQLKVASDVYSEKYATIEEQAVEGDDLHVTNESVNVKEYVAGGEISDAKCADEPDDTAANPPQPSSNDKASQEDGEPKLDIGQNSSKAEQVQCDEQAEDSNAHSGGHGDSKPPADMTAPNLSEESASQESWNEAAPEPSTGESTYEPSGGGSTSKLADEPGPPQISDDASSPEPSGDVEEAEIVEEVFVKKIISMDTDDTATITSAADDSINDSAVEREQKLVDEAKDEVMEEEAGDSQEKQEQASVNSNKSEKEEEEDEGEQMPTSDEVTKEEDRSAAGEEKNDQQFDEMEADEPCSDETTVKDAGVVDTEDVEMSEQLEEAAEKKKMDEDKDEEGAEKGGEDGQVDERKQGKEKHDEEDHEDAEENNDENDSTFKRRGSSRRASIPASTERRTTRSKDTPSATKTTPSRGKATSTSSSRSKTATAAKATPVVKAASPNDSATTSTPSKDEATPSRTRAASSAKSTPVAVKEKTTPSRTRGTPARAQPQQSARRTTSKRRHEEEDKADDEEKPEISPKRRKSVDATKEETRNTRQRSSRLYVEETKKTPVPSTPTGRKTKKEAADAEDESEADEDKKEVKKRGKSAKVVAKNESTPKSSARRGRTRKEELSTDKEVKKDVDSEVKTPQRRRNSTPGGASLKATKSAKNTKSEKATEEGNDDHDPYDIETEMERHPVPLKNIQMEVQSFGEVKYAKLGSGKYERTEKTAEQRVVNLADMKPRSKQRRSLAELTPGRKKIMATGS</sequence>
<feature type="compositionally biased region" description="Basic and acidic residues" evidence="1">
    <location>
        <begin position="365"/>
        <end position="382"/>
    </location>
</feature>
<feature type="compositionally biased region" description="Basic and acidic residues" evidence="1">
    <location>
        <begin position="487"/>
        <end position="496"/>
    </location>
</feature>
<name>A0A0N4XHK1_NIPBR</name>
<dbReference type="Proteomes" id="UP000271162">
    <property type="component" value="Unassembled WGS sequence"/>
</dbReference>
<feature type="compositionally biased region" description="Basic and acidic residues" evidence="1">
    <location>
        <begin position="703"/>
        <end position="723"/>
    </location>
</feature>
<dbReference type="OMA" id="DKPSCPV"/>
<accession>A0A0N4XHK1</accession>
<feature type="compositionally biased region" description="Acidic residues" evidence="1">
    <location>
        <begin position="456"/>
        <end position="469"/>
    </location>
</feature>
<feature type="compositionally biased region" description="Basic and acidic residues" evidence="1">
    <location>
        <begin position="166"/>
        <end position="175"/>
    </location>
</feature>
<protein>
    <submittedName>
        <fullName evidence="4">BRCT domain-containing protein</fullName>
    </submittedName>
</protein>
<keyword evidence="3" id="KW-1185">Reference proteome</keyword>
<feature type="compositionally biased region" description="Basic and acidic residues" evidence="1">
    <location>
        <begin position="610"/>
        <end position="629"/>
    </location>
</feature>
<feature type="compositionally biased region" description="Basic and acidic residues" evidence="1">
    <location>
        <begin position="434"/>
        <end position="455"/>
    </location>
</feature>
<gene>
    <name evidence="2" type="ORF">NBR_LOCUS2004</name>
</gene>
<feature type="compositionally biased region" description="Basic and acidic residues" evidence="1">
    <location>
        <begin position="70"/>
        <end position="86"/>
    </location>
</feature>
<evidence type="ECO:0000313" key="3">
    <source>
        <dbReference type="Proteomes" id="UP000271162"/>
    </source>
</evidence>
<feature type="compositionally biased region" description="Acidic residues" evidence="1">
    <location>
        <begin position="406"/>
        <end position="418"/>
    </location>
</feature>
<feature type="region of interest" description="Disordered" evidence="1">
    <location>
        <begin position="43"/>
        <end position="96"/>
    </location>
</feature>
<feature type="region of interest" description="Disordered" evidence="1">
    <location>
        <begin position="815"/>
        <end position="840"/>
    </location>
</feature>
<feature type="compositionally biased region" description="Polar residues" evidence="1">
    <location>
        <begin position="535"/>
        <end position="544"/>
    </location>
</feature>
<feature type="compositionally biased region" description="Acidic residues" evidence="1">
    <location>
        <begin position="383"/>
        <end position="394"/>
    </location>
</feature>
<evidence type="ECO:0000256" key="1">
    <source>
        <dbReference type="SAM" id="MobiDB-lite"/>
    </source>
</evidence>
<evidence type="ECO:0000313" key="4">
    <source>
        <dbReference type="WBParaSite" id="NBR_0000200301-mRNA-1"/>
    </source>
</evidence>
<feature type="compositionally biased region" description="Low complexity" evidence="1">
    <location>
        <begin position="505"/>
        <end position="534"/>
    </location>
</feature>
<dbReference type="EMBL" id="UYSL01001976">
    <property type="protein sequence ID" value="VDL65593.1"/>
    <property type="molecule type" value="Genomic_DNA"/>
</dbReference>
<dbReference type="AlphaFoldDB" id="A0A0N4XHK1"/>
<dbReference type="WBParaSite" id="NBR_0000200301-mRNA-1">
    <property type="protein sequence ID" value="NBR_0000200301-mRNA-1"/>
    <property type="gene ID" value="NBR_0000200301"/>
</dbReference>
<feature type="compositionally biased region" description="Basic and acidic residues" evidence="1">
    <location>
        <begin position="746"/>
        <end position="764"/>
    </location>
</feature>